<dbReference type="EMBL" id="BFEA01000488">
    <property type="protein sequence ID" value="GBG84732.1"/>
    <property type="molecule type" value="Genomic_DNA"/>
</dbReference>
<dbReference type="AlphaFoldDB" id="A0A388LRB2"/>
<accession>A0A388LRB2</accession>
<dbReference type="Proteomes" id="UP000265515">
    <property type="component" value="Unassembled WGS sequence"/>
</dbReference>
<reference evidence="4 5" key="1">
    <citation type="journal article" date="2018" name="Cell">
        <title>The Chara Genome: Secondary Complexity and Implications for Plant Terrestrialization.</title>
        <authorList>
            <person name="Nishiyama T."/>
            <person name="Sakayama H."/>
            <person name="Vries J.D."/>
            <person name="Buschmann H."/>
            <person name="Saint-Marcoux D."/>
            <person name="Ullrich K.K."/>
            <person name="Haas F.B."/>
            <person name="Vanderstraeten L."/>
            <person name="Becker D."/>
            <person name="Lang D."/>
            <person name="Vosolsobe S."/>
            <person name="Rombauts S."/>
            <person name="Wilhelmsson P.K.I."/>
            <person name="Janitza P."/>
            <person name="Kern R."/>
            <person name="Heyl A."/>
            <person name="Rumpler F."/>
            <person name="Villalobos L.I.A.C."/>
            <person name="Clay J.M."/>
            <person name="Skokan R."/>
            <person name="Toyoda A."/>
            <person name="Suzuki Y."/>
            <person name="Kagoshima H."/>
            <person name="Schijlen E."/>
            <person name="Tajeshwar N."/>
            <person name="Catarino B."/>
            <person name="Hetherington A.J."/>
            <person name="Saltykova A."/>
            <person name="Bonnot C."/>
            <person name="Breuninger H."/>
            <person name="Symeonidi A."/>
            <person name="Radhakrishnan G.V."/>
            <person name="Van Nieuwerburgh F."/>
            <person name="Deforce D."/>
            <person name="Chang C."/>
            <person name="Karol K.G."/>
            <person name="Hedrich R."/>
            <person name="Ulvskov P."/>
            <person name="Glockner G."/>
            <person name="Delwiche C.F."/>
            <person name="Petrasek J."/>
            <person name="Van de Peer Y."/>
            <person name="Friml J."/>
            <person name="Beilby M."/>
            <person name="Dolan L."/>
            <person name="Kohara Y."/>
            <person name="Sugano S."/>
            <person name="Fujiyama A."/>
            <person name="Delaux P.-M."/>
            <person name="Quint M."/>
            <person name="TheiBen G."/>
            <person name="Hagemann M."/>
            <person name="Harholt J."/>
            <person name="Dunand C."/>
            <person name="Zachgo S."/>
            <person name="Langdale J."/>
            <person name="Maumus F."/>
            <person name="Straeten D.V.D."/>
            <person name="Gould S.B."/>
            <person name="Rensing S.A."/>
        </authorList>
    </citation>
    <scope>NUCLEOTIDE SEQUENCE [LARGE SCALE GENOMIC DNA]</scope>
    <source>
        <strain evidence="4 5">S276</strain>
    </source>
</reference>
<sequence>MAATPDVMTLLVGVLLLSSPLVSESRLINARVAEALAGIQAHLNDQVVSLDGPHLYGVYEESTMSDTAAAAAADDTTRLSTVAAAEQDRGAESTDAMTGTTGRLMQELSTVMRELSTGGTSDGGAPSSEPAKEEVVESSGNDEGASPSQPPRNTAAADTRPQRPSPVLSSAHDNEDRSWSKELDRIGKINGTWTWWPAAVVVVLLFTAFGALVLNEKRKKGRISGKCSQGVPHATQGTHSAKRKRLMQQTDSTNPSEEAPEPAQGTLSAKPGIAGKEVQDPTQGMDSAIPSEGGTPVSQSVPEEVREPMPL</sequence>
<protein>
    <submittedName>
        <fullName evidence="4">Uncharacterized protein</fullName>
    </submittedName>
</protein>
<evidence type="ECO:0000313" key="4">
    <source>
        <dbReference type="EMBL" id="GBG84732.1"/>
    </source>
</evidence>
<evidence type="ECO:0000313" key="5">
    <source>
        <dbReference type="Proteomes" id="UP000265515"/>
    </source>
</evidence>
<keyword evidence="5" id="KW-1185">Reference proteome</keyword>
<dbReference type="Gramene" id="GBG84732">
    <property type="protein sequence ID" value="GBG84732"/>
    <property type="gene ID" value="CBR_g39108"/>
</dbReference>
<gene>
    <name evidence="4" type="ORF">CBR_g39108</name>
</gene>
<keyword evidence="2" id="KW-1133">Transmembrane helix</keyword>
<feature type="region of interest" description="Disordered" evidence="1">
    <location>
        <begin position="221"/>
        <end position="311"/>
    </location>
</feature>
<comment type="caution">
    <text evidence="4">The sequence shown here is derived from an EMBL/GenBank/DDBJ whole genome shotgun (WGS) entry which is preliminary data.</text>
</comment>
<feature type="compositionally biased region" description="Polar residues" evidence="1">
    <location>
        <begin position="247"/>
        <end position="256"/>
    </location>
</feature>
<evidence type="ECO:0000256" key="1">
    <source>
        <dbReference type="SAM" id="MobiDB-lite"/>
    </source>
</evidence>
<keyword evidence="3" id="KW-0732">Signal</keyword>
<feature type="transmembrane region" description="Helical" evidence="2">
    <location>
        <begin position="193"/>
        <end position="214"/>
    </location>
</feature>
<keyword evidence="2" id="KW-0812">Transmembrane</keyword>
<proteinExistence type="predicted"/>
<name>A0A388LRB2_CHABU</name>
<organism evidence="4 5">
    <name type="scientific">Chara braunii</name>
    <name type="common">Braun's stonewort</name>
    <dbReference type="NCBI Taxonomy" id="69332"/>
    <lineage>
        <taxon>Eukaryota</taxon>
        <taxon>Viridiplantae</taxon>
        <taxon>Streptophyta</taxon>
        <taxon>Charophyceae</taxon>
        <taxon>Charales</taxon>
        <taxon>Characeae</taxon>
        <taxon>Chara</taxon>
    </lineage>
</organism>
<feature type="region of interest" description="Disordered" evidence="1">
    <location>
        <begin position="115"/>
        <end position="180"/>
    </location>
</feature>
<feature type="signal peptide" evidence="3">
    <location>
        <begin position="1"/>
        <end position="25"/>
    </location>
</feature>
<evidence type="ECO:0000256" key="2">
    <source>
        <dbReference type="SAM" id="Phobius"/>
    </source>
</evidence>
<keyword evidence="2" id="KW-0472">Membrane</keyword>
<evidence type="ECO:0000256" key="3">
    <source>
        <dbReference type="SAM" id="SignalP"/>
    </source>
</evidence>
<feature type="chain" id="PRO_5017301523" evidence="3">
    <location>
        <begin position="26"/>
        <end position="311"/>
    </location>
</feature>